<accession>A0A9R1XPH9</accession>
<evidence type="ECO:0000256" key="3">
    <source>
        <dbReference type="ARBA" id="ARBA00022448"/>
    </source>
</evidence>
<comment type="similarity">
    <text evidence="2 8">Belongs to the V-ATPase 116 kDa subunit family.</text>
</comment>
<evidence type="ECO:0000313" key="10">
    <source>
        <dbReference type="Proteomes" id="UP000235145"/>
    </source>
</evidence>
<keyword evidence="7 8" id="KW-0472">Membrane</keyword>
<evidence type="ECO:0000256" key="8">
    <source>
        <dbReference type="RuleBase" id="RU361189"/>
    </source>
</evidence>
<comment type="caution">
    <text evidence="8">Lacks conserved residue(s) required for the propagation of feature annotation.</text>
</comment>
<evidence type="ECO:0000256" key="4">
    <source>
        <dbReference type="ARBA" id="ARBA00022692"/>
    </source>
</evidence>
<keyword evidence="6 8" id="KW-0406">Ion transport</keyword>
<evidence type="ECO:0000256" key="1">
    <source>
        <dbReference type="ARBA" id="ARBA00004141"/>
    </source>
</evidence>
<organism evidence="9 10">
    <name type="scientific">Lactuca sativa</name>
    <name type="common">Garden lettuce</name>
    <dbReference type="NCBI Taxonomy" id="4236"/>
    <lineage>
        <taxon>Eukaryota</taxon>
        <taxon>Viridiplantae</taxon>
        <taxon>Streptophyta</taxon>
        <taxon>Embryophyta</taxon>
        <taxon>Tracheophyta</taxon>
        <taxon>Spermatophyta</taxon>
        <taxon>Magnoliopsida</taxon>
        <taxon>eudicotyledons</taxon>
        <taxon>Gunneridae</taxon>
        <taxon>Pentapetalae</taxon>
        <taxon>asterids</taxon>
        <taxon>campanulids</taxon>
        <taxon>Asterales</taxon>
        <taxon>Asteraceae</taxon>
        <taxon>Cichorioideae</taxon>
        <taxon>Cichorieae</taxon>
        <taxon>Lactucinae</taxon>
        <taxon>Lactuca</taxon>
    </lineage>
</organism>
<sequence>MIYITNKKTLYFLGGIQNESYHRANNELRELPAVELSTLPLDCALVLIAHEGKLSTQKLGSFMEMLFGGRYVLLLMSFFSIYYGLIYNELFSVPYHIFGASAYRCRDPTCSKVEVQNSGVFTANPKIHMVASWEPTVLATIIIPSECGFLGLLYMDVFHQRVEQDNSIQWQLTMRSRSCLIRFLKLMHPKSFGTYMLNLLLWK</sequence>
<keyword evidence="5 8" id="KW-1133">Transmembrane helix</keyword>
<dbReference type="InterPro" id="IPR002490">
    <property type="entry name" value="V-ATPase_116kDa_su"/>
</dbReference>
<keyword evidence="3 8" id="KW-0813">Transport</keyword>
<dbReference type="PANTHER" id="PTHR11629:SF72">
    <property type="entry name" value="V-TYPE PROTON ATPASE SUBUNIT A1"/>
    <property type="match status" value="1"/>
</dbReference>
<name>A0A9R1XPH9_LACSA</name>
<gene>
    <name evidence="9" type="ORF">LSAT_V11C200082960</name>
</gene>
<dbReference type="EMBL" id="NBSK02000002">
    <property type="protein sequence ID" value="KAJ0220494.1"/>
    <property type="molecule type" value="Genomic_DNA"/>
</dbReference>
<keyword evidence="10" id="KW-1185">Reference proteome</keyword>
<dbReference type="Pfam" id="PF01496">
    <property type="entry name" value="V_ATPase_I"/>
    <property type="match status" value="1"/>
</dbReference>
<dbReference type="AlphaFoldDB" id="A0A9R1XPH9"/>
<evidence type="ECO:0000256" key="5">
    <source>
        <dbReference type="ARBA" id="ARBA00022989"/>
    </source>
</evidence>
<evidence type="ECO:0000256" key="7">
    <source>
        <dbReference type="ARBA" id="ARBA00023136"/>
    </source>
</evidence>
<reference evidence="9 10" key="1">
    <citation type="journal article" date="2017" name="Nat. Commun.">
        <title>Genome assembly with in vitro proximity ligation data and whole-genome triplication in lettuce.</title>
        <authorList>
            <person name="Reyes-Chin-Wo S."/>
            <person name="Wang Z."/>
            <person name="Yang X."/>
            <person name="Kozik A."/>
            <person name="Arikit S."/>
            <person name="Song C."/>
            <person name="Xia L."/>
            <person name="Froenicke L."/>
            <person name="Lavelle D.O."/>
            <person name="Truco M.J."/>
            <person name="Xia R."/>
            <person name="Zhu S."/>
            <person name="Xu C."/>
            <person name="Xu H."/>
            <person name="Xu X."/>
            <person name="Cox K."/>
            <person name="Korf I."/>
            <person name="Meyers B.C."/>
            <person name="Michelmore R.W."/>
        </authorList>
    </citation>
    <scope>NUCLEOTIDE SEQUENCE [LARGE SCALE GENOMIC DNA]</scope>
    <source>
        <strain evidence="10">cv. Salinas</strain>
        <tissue evidence="9">Seedlings</tissue>
    </source>
</reference>
<evidence type="ECO:0000313" key="9">
    <source>
        <dbReference type="EMBL" id="KAJ0220494.1"/>
    </source>
</evidence>
<dbReference type="Proteomes" id="UP000235145">
    <property type="component" value="Unassembled WGS sequence"/>
</dbReference>
<evidence type="ECO:0000256" key="6">
    <source>
        <dbReference type="ARBA" id="ARBA00023065"/>
    </source>
</evidence>
<evidence type="ECO:0000256" key="2">
    <source>
        <dbReference type="ARBA" id="ARBA00009904"/>
    </source>
</evidence>
<keyword evidence="8" id="KW-0375">Hydrogen ion transport</keyword>
<comment type="function">
    <text evidence="8">Essential component of the vacuolar proton pump (V-ATPase), a multimeric enzyme that catalyzes the translocation of protons across the membranes. Required for assembly and activity of the V-ATPase.</text>
</comment>
<dbReference type="GO" id="GO:0033179">
    <property type="term" value="C:proton-transporting V-type ATPase, V0 domain"/>
    <property type="evidence" value="ECO:0007669"/>
    <property type="project" value="InterPro"/>
</dbReference>
<comment type="subcellular location">
    <subcellularLocation>
        <location evidence="1">Membrane</location>
        <topology evidence="1">Multi-pass membrane protein</topology>
    </subcellularLocation>
</comment>
<dbReference type="PANTHER" id="PTHR11629">
    <property type="entry name" value="VACUOLAR PROTON ATPASES"/>
    <property type="match status" value="1"/>
</dbReference>
<comment type="caution">
    <text evidence="9">The sequence shown here is derived from an EMBL/GenBank/DDBJ whole genome shotgun (WGS) entry which is preliminary data.</text>
</comment>
<dbReference type="GO" id="GO:0046961">
    <property type="term" value="F:proton-transporting ATPase activity, rotational mechanism"/>
    <property type="evidence" value="ECO:0007669"/>
    <property type="project" value="InterPro"/>
</dbReference>
<proteinExistence type="inferred from homology"/>
<protein>
    <recommendedName>
        <fullName evidence="8">V-type proton ATPase subunit a</fullName>
    </recommendedName>
</protein>
<feature type="transmembrane region" description="Helical" evidence="8">
    <location>
        <begin position="67"/>
        <end position="86"/>
    </location>
</feature>
<keyword evidence="4 8" id="KW-0812">Transmembrane</keyword>